<dbReference type="InterPro" id="IPR001212">
    <property type="entry name" value="Somatomedin_B_dom"/>
</dbReference>
<dbReference type="PROSITE" id="PS50958">
    <property type="entry name" value="SMB_2"/>
    <property type="match status" value="1"/>
</dbReference>
<keyword evidence="2" id="KW-1015">Disulfide bond</keyword>
<dbReference type="InterPro" id="IPR036383">
    <property type="entry name" value="TSP1_rpt_sf"/>
</dbReference>
<evidence type="ECO:0000313" key="5">
    <source>
        <dbReference type="EMBL" id="VDK89426.1"/>
    </source>
</evidence>
<dbReference type="InterPro" id="IPR039942">
    <property type="entry name" value="SBSPO"/>
</dbReference>
<evidence type="ECO:0000256" key="1">
    <source>
        <dbReference type="ARBA" id="ARBA00022729"/>
    </source>
</evidence>
<dbReference type="STRING" id="42156.A0A3P6TMR6"/>
<dbReference type="Pfam" id="PF19028">
    <property type="entry name" value="TSP1_spondin"/>
    <property type="match status" value="1"/>
</dbReference>
<dbReference type="Pfam" id="PF25031">
    <property type="entry name" value="SBSPON_C"/>
    <property type="match status" value="1"/>
</dbReference>
<protein>
    <recommendedName>
        <fullName evidence="4">SMB domain-containing protein</fullName>
    </recommendedName>
</protein>
<keyword evidence="3" id="KW-0325">Glycoprotein</keyword>
<sequence length="447" mass="50727">MRGVVIATNFCSINDRAWWTRKMLISVSDWLLTVLCIVLALASISQSGCYQKRLCCLGDNYTCVAVDDAIVVGQLAAKFQRQGSPKSQRGKRMNRKVKRTSKLILQDLLTLDDNSMKFATVTNDAYNLLKGSVKKRGEEKQATKFLSRTTTTLPSFRYQLTFGQPFYEKEEKPEKTRYYQRNKLIRYSLLDRYMPLAIKNSRGIEWSSNQTKLELRASNGMPHDRLCYCDEKCVTFQDCCSDYSSTCPPSDCVPNEWSTWSDCIPDEGNCGAGVQTRTRTISRRAEHGGMECPSLIEKMSCFKECPENGQQQYQSEVTPVALILDYLYKEAREKSSSGYIHRGVADNGSKLIYYCGIYELGWVNSNCVDEKITGKLYTGNSICVECQPEAQTHGNTNTCISDSRDGENGFWKLIGPKSCNGIWKRLFRTDSCRCGTNFPMHDAFLFV</sequence>
<name>A0A3P6TMR6_LITSI</name>
<dbReference type="AlphaFoldDB" id="A0A3P6TMR6"/>
<dbReference type="PROSITE" id="PS50092">
    <property type="entry name" value="TSP1"/>
    <property type="match status" value="1"/>
</dbReference>
<dbReference type="PROSITE" id="PS00524">
    <property type="entry name" value="SMB_1"/>
    <property type="match status" value="1"/>
</dbReference>
<evidence type="ECO:0000256" key="3">
    <source>
        <dbReference type="ARBA" id="ARBA00023180"/>
    </source>
</evidence>
<dbReference type="EMBL" id="UYRX01001380">
    <property type="protein sequence ID" value="VDK89426.1"/>
    <property type="molecule type" value="Genomic_DNA"/>
</dbReference>
<keyword evidence="1" id="KW-0732">Signal</keyword>
<reference evidence="5 6" key="1">
    <citation type="submission" date="2018-08" db="EMBL/GenBank/DDBJ databases">
        <authorList>
            <person name="Laetsch R D."/>
            <person name="Stevens L."/>
            <person name="Kumar S."/>
            <person name="Blaxter L. M."/>
        </authorList>
    </citation>
    <scope>NUCLEOTIDE SEQUENCE [LARGE SCALE GENOMIC DNA]</scope>
</reference>
<dbReference type="InterPro" id="IPR000884">
    <property type="entry name" value="TSP1_rpt"/>
</dbReference>
<feature type="domain" description="SMB" evidence="4">
    <location>
        <begin position="209"/>
        <end position="251"/>
    </location>
</feature>
<evidence type="ECO:0000313" key="6">
    <source>
        <dbReference type="Proteomes" id="UP000277928"/>
    </source>
</evidence>
<dbReference type="Gene3D" id="2.20.100.10">
    <property type="entry name" value="Thrombospondin type-1 (TSP1) repeat"/>
    <property type="match status" value="1"/>
</dbReference>
<dbReference type="InterPro" id="IPR044004">
    <property type="entry name" value="TSP1_spondin_dom"/>
</dbReference>
<dbReference type="SUPFAM" id="SSF90188">
    <property type="entry name" value="Somatomedin B domain"/>
    <property type="match status" value="1"/>
</dbReference>
<dbReference type="InterPro" id="IPR036024">
    <property type="entry name" value="Somatomedin_B-like_dom_sf"/>
</dbReference>
<dbReference type="Pfam" id="PF01033">
    <property type="entry name" value="Somatomedin_B"/>
    <property type="match status" value="1"/>
</dbReference>
<keyword evidence="6" id="KW-1185">Reference proteome</keyword>
<gene>
    <name evidence="5" type="ORF">NLS_LOCUS9123</name>
</gene>
<dbReference type="PANTHER" id="PTHR20920:SF5">
    <property type="entry name" value="SMB DOMAIN-CONTAINING PROTEIN"/>
    <property type="match status" value="1"/>
</dbReference>
<accession>A0A3P6TMR6</accession>
<dbReference type="OrthoDB" id="98591at2759"/>
<proteinExistence type="predicted"/>
<dbReference type="OMA" id="ECQPEAQ"/>
<dbReference type="InterPro" id="IPR056801">
    <property type="entry name" value="SBSPON_C"/>
</dbReference>
<dbReference type="SMART" id="SM00209">
    <property type="entry name" value="TSP1"/>
    <property type="match status" value="1"/>
</dbReference>
<evidence type="ECO:0000256" key="2">
    <source>
        <dbReference type="ARBA" id="ARBA00023157"/>
    </source>
</evidence>
<dbReference type="PANTHER" id="PTHR20920">
    <property type="entry name" value="RPE-SPONDIN"/>
    <property type="match status" value="1"/>
</dbReference>
<dbReference type="Proteomes" id="UP000277928">
    <property type="component" value="Unassembled WGS sequence"/>
</dbReference>
<dbReference type="SUPFAM" id="SSF82895">
    <property type="entry name" value="TSP-1 type 1 repeat"/>
    <property type="match status" value="1"/>
</dbReference>
<evidence type="ECO:0000259" key="4">
    <source>
        <dbReference type="PROSITE" id="PS50958"/>
    </source>
</evidence>
<organism evidence="5 6">
    <name type="scientific">Litomosoides sigmodontis</name>
    <name type="common">Filarial nematode worm</name>
    <dbReference type="NCBI Taxonomy" id="42156"/>
    <lineage>
        <taxon>Eukaryota</taxon>
        <taxon>Metazoa</taxon>
        <taxon>Ecdysozoa</taxon>
        <taxon>Nematoda</taxon>
        <taxon>Chromadorea</taxon>
        <taxon>Rhabditida</taxon>
        <taxon>Spirurina</taxon>
        <taxon>Spiruromorpha</taxon>
        <taxon>Filarioidea</taxon>
        <taxon>Onchocercidae</taxon>
        <taxon>Litomosoides</taxon>
    </lineage>
</organism>
<dbReference type="Gene3D" id="4.10.410.20">
    <property type="match status" value="1"/>
</dbReference>